<gene>
    <name evidence="3" type="ORF">FNQ90_14255</name>
</gene>
<organism evidence="3 4">
    <name type="scientific">Streptomyces alkaliphilus</name>
    <dbReference type="NCBI Taxonomy" id="1472722"/>
    <lineage>
        <taxon>Bacteria</taxon>
        <taxon>Bacillati</taxon>
        <taxon>Actinomycetota</taxon>
        <taxon>Actinomycetes</taxon>
        <taxon>Kitasatosporales</taxon>
        <taxon>Streptomycetaceae</taxon>
        <taxon>Streptomyces</taxon>
    </lineage>
</organism>
<reference evidence="4" key="1">
    <citation type="submission" date="2019-10" db="EMBL/GenBank/DDBJ databases">
        <title>Streptomyces sp. nov., a novel actinobacterium isolated from alkaline environment.</title>
        <authorList>
            <person name="Golinska P."/>
        </authorList>
    </citation>
    <scope>NUCLEOTIDE SEQUENCE [LARGE SCALE GENOMIC DNA]</scope>
    <source>
        <strain evidence="4">DSM 42118</strain>
    </source>
</reference>
<accession>A0A7W3TEV4</accession>
<protein>
    <submittedName>
        <fullName evidence="3">DUF2530 domain-containing protein</fullName>
    </submittedName>
</protein>
<keyword evidence="2" id="KW-0472">Membrane</keyword>
<evidence type="ECO:0000313" key="4">
    <source>
        <dbReference type="Proteomes" id="UP000538929"/>
    </source>
</evidence>
<keyword evidence="2" id="KW-1133">Transmembrane helix</keyword>
<comment type="caution">
    <text evidence="3">The sequence shown here is derived from an EMBL/GenBank/DDBJ whole genome shotgun (WGS) entry which is preliminary data.</text>
</comment>
<dbReference type="RefSeq" id="WP_182606753.1">
    <property type="nucleotide sequence ID" value="NZ_VKHT01000431.1"/>
</dbReference>
<keyword evidence="2" id="KW-0812">Transmembrane</keyword>
<sequence length="133" mass="14351">MPRDFLTHDKRKAPEPLEGNIPTVVLVLTVAWGVLLLGSLPFHSRLADHDAQWWIWSCGAGVLMGLYGLWFVHRREAALRRAARTTPSADSGDRPEGSPPGAPTGENPSGGEEADAPSPPDEPGRGTASDHRR</sequence>
<feature type="transmembrane region" description="Helical" evidence="2">
    <location>
        <begin position="53"/>
        <end position="72"/>
    </location>
</feature>
<dbReference type="EMBL" id="VKHT01000431">
    <property type="protein sequence ID" value="MBB0245235.1"/>
    <property type="molecule type" value="Genomic_DNA"/>
</dbReference>
<proteinExistence type="predicted"/>
<evidence type="ECO:0000256" key="1">
    <source>
        <dbReference type="SAM" id="MobiDB-lite"/>
    </source>
</evidence>
<evidence type="ECO:0000313" key="3">
    <source>
        <dbReference type="EMBL" id="MBB0245235.1"/>
    </source>
</evidence>
<dbReference type="Proteomes" id="UP000538929">
    <property type="component" value="Unassembled WGS sequence"/>
</dbReference>
<feature type="region of interest" description="Disordered" evidence="1">
    <location>
        <begin position="81"/>
        <end position="133"/>
    </location>
</feature>
<feature type="transmembrane region" description="Helical" evidence="2">
    <location>
        <begin position="21"/>
        <end position="41"/>
    </location>
</feature>
<evidence type="ECO:0000256" key="2">
    <source>
        <dbReference type="SAM" id="Phobius"/>
    </source>
</evidence>
<feature type="compositionally biased region" description="Basic and acidic residues" evidence="1">
    <location>
        <begin position="122"/>
        <end position="133"/>
    </location>
</feature>
<keyword evidence="4" id="KW-1185">Reference proteome</keyword>
<dbReference type="AlphaFoldDB" id="A0A7W3TEV4"/>
<name>A0A7W3TEV4_9ACTN</name>